<dbReference type="Proteomes" id="UP001339883">
    <property type="component" value="Unassembled WGS sequence"/>
</dbReference>
<feature type="transmembrane region" description="Helical" evidence="7">
    <location>
        <begin position="38"/>
        <end position="55"/>
    </location>
</feature>
<keyword evidence="11" id="KW-1185">Reference proteome</keyword>
<reference evidence="10 11" key="1">
    <citation type="submission" date="2019-08" db="EMBL/GenBank/DDBJ databases">
        <title>Five species of Acinetobacter isolated from floral nectar and animal pollinators.</title>
        <authorList>
            <person name="Hendry T.A."/>
        </authorList>
    </citation>
    <scope>NUCLEOTIDE SEQUENCE [LARGE SCALE GENOMIC DNA]</scope>
    <source>
        <strain evidence="10 11">MD18.27</strain>
    </source>
</reference>
<evidence type="ECO:0000256" key="1">
    <source>
        <dbReference type="ARBA" id="ARBA00004651"/>
    </source>
</evidence>
<keyword evidence="3" id="KW-1003">Cell membrane</keyword>
<dbReference type="InterPro" id="IPR048454">
    <property type="entry name" value="YetF_N"/>
</dbReference>
<evidence type="ECO:0000259" key="9">
    <source>
        <dbReference type="Pfam" id="PF20730"/>
    </source>
</evidence>
<dbReference type="PANTHER" id="PTHR34582">
    <property type="entry name" value="UPF0702 TRANSMEMBRANE PROTEIN YCAP"/>
    <property type="match status" value="1"/>
</dbReference>
<accession>A0ABU6DSB9</accession>
<feature type="domain" description="YetF-like N-terminal transmembrane" evidence="9">
    <location>
        <begin position="6"/>
        <end position="81"/>
    </location>
</feature>
<comment type="subcellular location">
    <subcellularLocation>
        <location evidence="1">Cell membrane</location>
        <topology evidence="1">Multi-pass membrane protein</topology>
    </subcellularLocation>
</comment>
<sequence>MGLTFYMFLLMKLVIAFTIIISYMNFIGKTQLTQFTAVDFFGNFIFGAVVGGSIYNNNLKITEFILLLSISVLFMYFLNYLSHRILRFRTIAVGESIPVIKHGKFLLSDIEQKRRKIDMLRVLSQLHCMGYHSFQEVYYAEIQPDGQLAAVKDTAIPPSEIFILRGQIFDILVQEQGIEKKNLEGFLLNHHLDLSNIFLAEYYNDQLFITFRDGSEKSFDLTAIK</sequence>
<comment type="caution">
    <text evidence="10">The sequence shown here is derived from an EMBL/GenBank/DDBJ whole genome shotgun (WGS) entry which is preliminary data.</text>
</comment>
<organism evidence="10 11">
    <name type="scientific">Acinetobacter pollinis</name>
    <dbReference type="NCBI Taxonomy" id="2605270"/>
    <lineage>
        <taxon>Bacteria</taxon>
        <taxon>Pseudomonadati</taxon>
        <taxon>Pseudomonadota</taxon>
        <taxon>Gammaproteobacteria</taxon>
        <taxon>Moraxellales</taxon>
        <taxon>Moraxellaceae</taxon>
        <taxon>Acinetobacter</taxon>
    </lineage>
</organism>
<dbReference type="RefSeq" id="WP_277095374.1">
    <property type="nucleotide sequence ID" value="NZ_VTDN01000003.1"/>
</dbReference>
<evidence type="ECO:0000256" key="5">
    <source>
        <dbReference type="ARBA" id="ARBA00022989"/>
    </source>
</evidence>
<name>A0ABU6DSB9_9GAMM</name>
<evidence type="ECO:0000256" key="4">
    <source>
        <dbReference type="ARBA" id="ARBA00022692"/>
    </source>
</evidence>
<proteinExistence type="inferred from homology"/>
<evidence type="ECO:0000259" key="8">
    <source>
        <dbReference type="Pfam" id="PF04239"/>
    </source>
</evidence>
<keyword evidence="5 7" id="KW-1133">Transmembrane helix</keyword>
<dbReference type="InterPro" id="IPR007353">
    <property type="entry name" value="DUF421"/>
</dbReference>
<dbReference type="EMBL" id="VTDN01000003">
    <property type="protein sequence ID" value="MEB5476361.1"/>
    <property type="molecule type" value="Genomic_DNA"/>
</dbReference>
<evidence type="ECO:0000313" key="10">
    <source>
        <dbReference type="EMBL" id="MEB5476361.1"/>
    </source>
</evidence>
<feature type="transmembrane region" description="Helical" evidence="7">
    <location>
        <begin position="61"/>
        <end position="81"/>
    </location>
</feature>
<keyword evidence="4 7" id="KW-0812">Transmembrane</keyword>
<keyword evidence="6 7" id="KW-0472">Membrane</keyword>
<evidence type="ECO:0000256" key="3">
    <source>
        <dbReference type="ARBA" id="ARBA00022475"/>
    </source>
</evidence>
<evidence type="ECO:0000256" key="2">
    <source>
        <dbReference type="ARBA" id="ARBA00006448"/>
    </source>
</evidence>
<evidence type="ECO:0000256" key="7">
    <source>
        <dbReference type="SAM" id="Phobius"/>
    </source>
</evidence>
<comment type="similarity">
    <text evidence="2">Belongs to the UPF0702 family.</text>
</comment>
<protein>
    <submittedName>
        <fullName evidence="10">DUF421 domain-containing protein</fullName>
    </submittedName>
</protein>
<dbReference type="Gene3D" id="3.30.240.20">
    <property type="entry name" value="bsu07140 like domains"/>
    <property type="match status" value="1"/>
</dbReference>
<dbReference type="PANTHER" id="PTHR34582:SF5">
    <property type="entry name" value="UPF0702 TRANSMEMBRANE PROTEIN YETF"/>
    <property type="match status" value="1"/>
</dbReference>
<feature type="domain" description="YetF C-terminal" evidence="8">
    <location>
        <begin position="85"/>
        <end position="202"/>
    </location>
</feature>
<gene>
    <name evidence="10" type="ORF">I2F25_04720</name>
</gene>
<dbReference type="Pfam" id="PF20730">
    <property type="entry name" value="YetF_N"/>
    <property type="match status" value="1"/>
</dbReference>
<feature type="transmembrane region" description="Helical" evidence="7">
    <location>
        <begin position="6"/>
        <end position="26"/>
    </location>
</feature>
<evidence type="ECO:0000313" key="11">
    <source>
        <dbReference type="Proteomes" id="UP001339883"/>
    </source>
</evidence>
<dbReference type="InterPro" id="IPR023090">
    <property type="entry name" value="UPF0702_alpha/beta_dom_sf"/>
</dbReference>
<evidence type="ECO:0000256" key="6">
    <source>
        <dbReference type="ARBA" id="ARBA00023136"/>
    </source>
</evidence>
<dbReference type="Pfam" id="PF04239">
    <property type="entry name" value="DUF421"/>
    <property type="match status" value="1"/>
</dbReference>